<accession>A0A3M5JIW0</accession>
<gene>
    <name evidence="1" type="ORF">ALP51_200017</name>
</gene>
<evidence type="ECO:0000313" key="2">
    <source>
        <dbReference type="Proteomes" id="UP000278180"/>
    </source>
</evidence>
<sequence>MNRDQLQSIAAALEDGYGDCPHGRAALLRWIEEEISRLKALGVPGGEAATMELGLSYLAWLGEE</sequence>
<protein>
    <submittedName>
        <fullName evidence="1">Uncharacterized protein</fullName>
    </submittedName>
</protein>
<comment type="caution">
    <text evidence="1">The sequence shown here is derived from an EMBL/GenBank/DDBJ whole genome shotgun (WGS) entry which is preliminary data.</text>
</comment>
<evidence type="ECO:0000313" key="1">
    <source>
        <dbReference type="EMBL" id="RMT23279.1"/>
    </source>
</evidence>
<dbReference type="RefSeq" id="WP_057452766.1">
    <property type="nucleotide sequence ID" value="NZ_RBTE01000406.1"/>
</dbReference>
<dbReference type="Proteomes" id="UP000278180">
    <property type="component" value="Unassembled WGS sequence"/>
</dbReference>
<dbReference type="AlphaFoldDB" id="A0A3M5JIW0"/>
<organism evidence="1 2">
    <name type="scientific">Pseudomonas savastanoi</name>
    <name type="common">Pseudomonas syringae pv. savastanoi</name>
    <dbReference type="NCBI Taxonomy" id="29438"/>
    <lineage>
        <taxon>Bacteria</taxon>
        <taxon>Pseudomonadati</taxon>
        <taxon>Pseudomonadota</taxon>
        <taxon>Gammaproteobacteria</taxon>
        <taxon>Pseudomonadales</taxon>
        <taxon>Pseudomonadaceae</taxon>
        <taxon>Pseudomonas</taxon>
    </lineage>
</organism>
<dbReference type="EMBL" id="RBTE01000406">
    <property type="protein sequence ID" value="RMT23279.1"/>
    <property type="molecule type" value="Genomic_DNA"/>
</dbReference>
<reference evidence="1 2" key="1">
    <citation type="submission" date="2018-08" db="EMBL/GenBank/DDBJ databases">
        <title>Recombination of ecologically and evolutionarily significant loci maintains genetic cohesion in the Pseudomonas syringae species complex.</title>
        <authorList>
            <person name="Dillon M."/>
            <person name="Thakur S."/>
            <person name="Almeida R.N.D."/>
            <person name="Weir B.S."/>
            <person name="Guttman D.S."/>
        </authorList>
    </citation>
    <scope>NUCLEOTIDE SEQUENCE [LARGE SCALE GENOMIC DNA]</scope>
    <source>
        <strain evidence="1 2">ICMP 13684</strain>
    </source>
</reference>
<name>A0A3M5JIW0_PSESS</name>
<proteinExistence type="predicted"/>